<reference evidence="3 4" key="1">
    <citation type="submission" date="2014-04" db="EMBL/GenBank/DDBJ databases">
        <authorList>
            <consortium name="DOE Joint Genome Institute"/>
            <person name="Kuo A."/>
            <person name="Zuccaro A."/>
            <person name="Kohler A."/>
            <person name="Nagy L.G."/>
            <person name="Floudas D."/>
            <person name="Copeland A."/>
            <person name="Barry K.W."/>
            <person name="Cichocki N."/>
            <person name="Veneault-Fourrey C."/>
            <person name="LaButti K."/>
            <person name="Lindquist E.A."/>
            <person name="Lipzen A."/>
            <person name="Lundell T."/>
            <person name="Morin E."/>
            <person name="Murat C."/>
            <person name="Sun H."/>
            <person name="Tunlid A."/>
            <person name="Henrissat B."/>
            <person name="Grigoriev I.V."/>
            <person name="Hibbett D.S."/>
            <person name="Martin F."/>
            <person name="Nordberg H.P."/>
            <person name="Cantor M.N."/>
            <person name="Hua S.X."/>
        </authorList>
    </citation>
    <scope>NUCLEOTIDE SEQUENCE [LARGE SCALE GENOMIC DNA]</scope>
    <source>
        <strain evidence="3 4">MAFF 305830</strain>
    </source>
</reference>
<evidence type="ECO:0000256" key="1">
    <source>
        <dbReference type="SAM" id="Coils"/>
    </source>
</evidence>
<keyword evidence="1" id="KW-0175">Coiled coil</keyword>
<feature type="compositionally biased region" description="Basic and acidic residues" evidence="2">
    <location>
        <begin position="127"/>
        <end position="158"/>
    </location>
</feature>
<organism evidence="3 4">
    <name type="scientific">Serendipita vermifera MAFF 305830</name>
    <dbReference type="NCBI Taxonomy" id="933852"/>
    <lineage>
        <taxon>Eukaryota</taxon>
        <taxon>Fungi</taxon>
        <taxon>Dikarya</taxon>
        <taxon>Basidiomycota</taxon>
        <taxon>Agaricomycotina</taxon>
        <taxon>Agaricomycetes</taxon>
        <taxon>Sebacinales</taxon>
        <taxon>Serendipitaceae</taxon>
        <taxon>Serendipita</taxon>
    </lineage>
</organism>
<evidence type="ECO:0000313" key="3">
    <source>
        <dbReference type="EMBL" id="KIM27122.1"/>
    </source>
</evidence>
<proteinExistence type="predicted"/>
<dbReference type="AlphaFoldDB" id="A0A0C2XDJ9"/>
<sequence>MTSMKNSSISDCCYSEYDVVDDITTTFAKLRTILSEEAITRKKLNELFIKQKEEAEAAVRKAQEHLAFVNDEQANMRDIIRQESEVAKEEFNRTTPVQLDVSAEGEERELMEKKKKGVEIEEEIKQMEAKAREDAEQLAREQARQVAEEIERQRLEDERCQEDDWDRLRAPSTSDNGCYKQSTPSSHADQRLGESQYQEQETAQEEARSERAYHPYQDPRPDSRSSEDRDGLRRDTVISSRFSMSTTAASMHPPPKTLRKQSPVEPTPEPEEPTRQLTDAEMYKMAKLREEILAMVSPTKKQQQLPVMHTPPAHNPFRF</sequence>
<feature type="coiled-coil region" evidence="1">
    <location>
        <begin position="45"/>
        <end position="72"/>
    </location>
</feature>
<reference evidence="4" key="2">
    <citation type="submission" date="2015-01" db="EMBL/GenBank/DDBJ databases">
        <title>Evolutionary Origins and Diversification of the Mycorrhizal Mutualists.</title>
        <authorList>
            <consortium name="DOE Joint Genome Institute"/>
            <consortium name="Mycorrhizal Genomics Consortium"/>
            <person name="Kohler A."/>
            <person name="Kuo A."/>
            <person name="Nagy L.G."/>
            <person name="Floudas D."/>
            <person name="Copeland A."/>
            <person name="Barry K.W."/>
            <person name="Cichocki N."/>
            <person name="Veneault-Fourrey C."/>
            <person name="LaButti K."/>
            <person name="Lindquist E.A."/>
            <person name="Lipzen A."/>
            <person name="Lundell T."/>
            <person name="Morin E."/>
            <person name="Murat C."/>
            <person name="Riley R."/>
            <person name="Ohm R."/>
            <person name="Sun H."/>
            <person name="Tunlid A."/>
            <person name="Henrissat B."/>
            <person name="Grigoriev I.V."/>
            <person name="Hibbett D.S."/>
            <person name="Martin F."/>
        </authorList>
    </citation>
    <scope>NUCLEOTIDE SEQUENCE [LARGE SCALE GENOMIC DNA]</scope>
    <source>
        <strain evidence="4">MAFF 305830</strain>
    </source>
</reference>
<dbReference type="HOGENOM" id="CLU_872003_0_0_1"/>
<feature type="region of interest" description="Disordered" evidence="2">
    <location>
        <begin position="297"/>
        <end position="319"/>
    </location>
</feature>
<dbReference type="Proteomes" id="UP000054097">
    <property type="component" value="Unassembled WGS sequence"/>
</dbReference>
<protein>
    <submittedName>
        <fullName evidence="3">Uncharacterized protein</fullName>
    </submittedName>
</protein>
<dbReference type="EMBL" id="KN824301">
    <property type="protein sequence ID" value="KIM27122.1"/>
    <property type="molecule type" value="Genomic_DNA"/>
</dbReference>
<feature type="region of interest" description="Disordered" evidence="2">
    <location>
        <begin position="127"/>
        <end position="279"/>
    </location>
</feature>
<gene>
    <name evidence="3" type="ORF">M408DRAFT_330236</name>
</gene>
<feature type="compositionally biased region" description="Polar residues" evidence="2">
    <location>
        <begin position="237"/>
        <end position="249"/>
    </location>
</feature>
<feature type="compositionally biased region" description="Basic and acidic residues" evidence="2">
    <location>
        <begin position="205"/>
        <end position="236"/>
    </location>
</feature>
<dbReference type="STRING" id="933852.A0A0C2XDJ9"/>
<keyword evidence="4" id="KW-1185">Reference proteome</keyword>
<dbReference type="OrthoDB" id="10669804at2759"/>
<accession>A0A0C2XDJ9</accession>
<name>A0A0C2XDJ9_SERVB</name>
<evidence type="ECO:0000256" key="2">
    <source>
        <dbReference type="SAM" id="MobiDB-lite"/>
    </source>
</evidence>
<evidence type="ECO:0000313" key="4">
    <source>
        <dbReference type="Proteomes" id="UP000054097"/>
    </source>
</evidence>
<feature type="compositionally biased region" description="Polar residues" evidence="2">
    <location>
        <begin position="171"/>
        <end position="187"/>
    </location>
</feature>